<dbReference type="Proteomes" id="UP001338125">
    <property type="component" value="Unassembled WGS sequence"/>
</dbReference>
<accession>A0ABR0T3L5</accession>
<name>A0ABR0T3L5_9HYPO</name>
<reference evidence="1 2" key="1">
    <citation type="submission" date="2024-01" db="EMBL/GenBank/DDBJ databases">
        <title>Complete genome of Cladobotryum mycophilum ATHUM6906.</title>
        <authorList>
            <person name="Christinaki A.C."/>
            <person name="Myridakis A.I."/>
            <person name="Kouvelis V.N."/>
        </authorList>
    </citation>
    <scope>NUCLEOTIDE SEQUENCE [LARGE SCALE GENOMIC DNA]</scope>
    <source>
        <strain evidence="1 2">ATHUM6906</strain>
    </source>
</reference>
<proteinExistence type="predicted"/>
<gene>
    <name evidence="1" type="ORF">PT974_01413</name>
</gene>
<evidence type="ECO:0000313" key="2">
    <source>
        <dbReference type="Proteomes" id="UP001338125"/>
    </source>
</evidence>
<evidence type="ECO:0000313" key="1">
    <source>
        <dbReference type="EMBL" id="KAK5999026.1"/>
    </source>
</evidence>
<dbReference type="EMBL" id="JAVFKD010000001">
    <property type="protein sequence ID" value="KAK5999026.1"/>
    <property type="molecule type" value="Genomic_DNA"/>
</dbReference>
<organism evidence="1 2">
    <name type="scientific">Cladobotryum mycophilum</name>
    <dbReference type="NCBI Taxonomy" id="491253"/>
    <lineage>
        <taxon>Eukaryota</taxon>
        <taxon>Fungi</taxon>
        <taxon>Dikarya</taxon>
        <taxon>Ascomycota</taxon>
        <taxon>Pezizomycotina</taxon>
        <taxon>Sordariomycetes</taxon>
        <taxon>Hypocreomycetidae</taxon>
        <taxon>Hypocreales</taxon>
        <taxon>Hypocreaceae</taxon>
        <taxon>Cladobotryum</taxon>
    </lineage>
</organism>
<protein>
    <submittedName>
        <fullName evidence="1">Uncharacterized protein</fullName>
    </submittedName>
</protein>
<comment type="caution">
    <text evidence="1">The sequence shown here is derived from an EMBL/GenBank/DDBJ whole genome shotgun (WGS) entry which is preliminary data.</text>
</comment>
<sequence>MRSSHEDAAFFGLDSELDAYMVRLEAAKAFAILRRDIDRNLITLKTLTLNAFGKRRTKDTFRRNVEQAVTGGQRCAIFTPLIDTAGSTCESSVNLFILSCFTLSHTAHTSVEKHNLTSIFVEFLACVVRDCVIFPEMRNKFVAIIREVCEQNPSNTGKALVDTIEGIKAKRRRLNRNSGPDKEIAPEDDKPERLIFDPQVLSLSNLAEDTDVPPDHIPKKVVFQFVGAMTRRLEQFLQDIPLLQAMKTSQQWRWERNKDISSPTSDEGRTDTIVALIPDSQAQDISLVIKVGHRTGKLIIDYLGFQSSPEGLVT</sequence>
<keyword evidence="2" id="KW-1185">Reference proteome</keyword>